<gene>
    <name evidence="2" type="ordered locus">Os03g0781200</name>
    <name evidence="1" type="ORF">OSJNBa0091J19.3</name>
</gene>
<evidence type="ECO:0000313" key="2">
    <source>
        <dbReference type="EMBL" id="BAF13372.1"/>
    </source>
</evidence>
<sequence length="76" mass="8289">MSFLNTFSTMKEGSPLSVFRRPMTAVIVSSSIISASVKAKSIYMSVNTVSAVHPLSPIVSKIYNGERNQHTWVPSS</sequence>
<dbReference type="Gramene" id="Os03t0781200-01">
    <property type="protein sequence ID" value="Os03t0781200-01"/>
    <property type="gene ID" value="Os03g0781200"/>
</dbReference>
<evidence type="ECO:0000313" key="3">
    <source>
        <dbReference type="Proteomes" id="UP000000763"/>
    </source>
</evidence>
<reference evidence="1" key="4">
    <citation type="submission" date="2006-01" db="EMBL/GenBank/DDBJ databases">
        <title>Oryza sativa chromosome 3 BAC OSJNBa0091J19 genomic sequence.</title>
        <authorList>
            <person name="Buell C.R."/>
            <person name="Yuan Q."/>
            <person name="Moffat K.S."/>
            <person name="Hill J.N."/>
            <person name="Burr P.C."/>
            <person name="Hsiao J."/>
            <person name="Zismann V."/>
            <person name="Pai G."/>
            <person name="Bowman C.L."/>
            <person name="Fujii C.Y."/>
            <person name="VanAken S.E."/>
            <person name="Bowman C.L."/>
            <person name="Craven B."/>
            <person name="Utterback T.R."/>
            <person name="Khalak H."/>
            <person name="Feldblyum T.V."/>
            <person name="Quackenbush J."/>
            <person name="White O."/>
            <person name="Salzberg S.L."/>
            <person name="Fraser C.M."/>
        </authorList>
    </citation>
    <scope>NUCLEOTIDE SEQUENCE</scope>
</reference>
<reference evidence="2" key="5">
    <citation type="journal article" date="2007" name="Genome Res.">
        <title>Curated Genome Annotation of Oryza sativa ssp. japonica and Comparative Genome Analysis with Arabidopsis thaliana.</title>
        <authorList>
            <consortium name="The Rice Annotation Project (RAP)"/>
            <person name="Itoh T."/>
            <person name="Tanaka T."/>
            <person name="Barrero R.A."/>
            <person name="Yamasaki C."/>
            <person name="Fujii Y."/>
            <person name="Hilton P.B."/>
            <person name="Antonio B.A."/>
            <person name="Aono H."/>
            <person name="Apweiler R."/>
            <person name="Bruskiewich R."/>
            <person name="Bureau T."/>
            <person name="Burr F."/>
            <person name="Costa de Oliveira A."/>
            <person name="Fuks G."/>
            <person name="Habara T."/>
            <person name="Haberer G."/>
            <person name="Han B."/>
            <person name="Harada E."/>
            <person name="Hiraki A.T."/>
            <person name="Hirochika H."/>
            <person name="Hoen D."/>
            <person name="Hokari H."/>
            <person name="Hosokawa S."/>
            <person name="Hsing Y."/>
            <person name="Ikawa H."/>
            <person name="Ikeo K."/>
            <person name="Imanishi T."/>
            <person name="Ito Y."/>
            <person name="Jaiswal P."/>
            <person name="Kanno M."/>
            <person name="Kawahara Y."/>
            <person name="Kawamura T."/>
            <person name="Kawashima H."/>
            <person name="Khurana J.P."/>
            <person name="Kikuchi S."/>
            <person name="Komatsu S."/>
            <person name="Koyanagi K.O."/>
            <person name="Kubooka H."/>
            <person name="Lieberherr D."/>
            <person name="Lin Y.C."/>
            <person name="Lonsdale D."/>
            <person name="Matsumoto T."/>
            <person name="Matsuya A."/>
            <person name="McCombie W.R."/>
            <person name="Messing J."/>
            <person name="Miyao A."/>
            <person name="Mulder N."/>
            <person name="Nagamura Y."/>
            <person name="Nam J."/>
            <person name="Namiki N."/>
            <person name="Numa H."/>
            <person name="Nurimoto S."/>
            <person name="O'donovan C."/>
            <person name="Ohyanagi H."/>
            <person name="Okido T."/>
            <person name="Oota S."/>
            <person name="Osato N."/>
            <person name="Palmer L.E."/>
            <person name="Quetier F."/>
            <person name="Raghuvanshi S."/>
            <person name="Saichi N."/>
            <person name="Sakai H."/>
            <person name="Sakai Y."/>
            <person name="Sakata K."/>
            <person name="Sakurai T."/>
            <person name="Sato F."/>
            <person name="Sato Y."/>
            <person name="Schoof H."/>
            <person name="Seki M."/>
            <person name="Shibata M."/>
            <person name="Shimizu Y."/>
            <person name="Shinozaki K."/>
            <person name="Shinso Y."/>
            <person name="Singh N.K."/>
            <person name="Smith-White B."/>
            <person name="Takeda J."/>
            <person name="Tanino M."/>
            <person name="Tatusova T."/>
            <person name="Thongjuea S."/>
            <person name="Todokoro F."/>
            <person name="Tsugane M."/>
            <person name="Tyagi A.K."/>
            <person name="Vanavichit A."/>
            <person name="Wang A."/>
            <person name="Wing R.A."/>
            <person name="Yamaguchi K."/>
            <person name="Yamamoto M."/>
            <person name="Yamamoto N."/>
            <person name="Yu Y."/>
            <person name="Zhang H."/>
            <person name="Zhao Q."/>
            <person name="Higo K."/>
            <person name="Burr B."/>
            <person name="Gojobori T."/>
            <person name="Sasaki T."/>
        </authorList>
    </citation>
    <scope>NUCLEOTIDE SEQUENCE</scope>
</reference>
<dbReference type="KEGG" id="dosa:Os03g0781200"/>
<dbReference type="EMBL" id="AC084320">
    <property type="protein sequence ID" value="AAK09239.1"/>
    <property type="molecule type" value="Genomic_DNA"/>
</dbReference>
<organism evidence="2 3">
    <name type="scientific">Oryza sativa subsp. japonica</name>
    <name type="common">Rice</name>
    <dbReference type="NCBI Taxonomy" id="39947"/>
    <lineage>
        <taxon>Eukaryota</taxon>
        <taxon>Viridiplantae</taxon>
        <taxon>Streptophyta</taxon>
        <taxon>Embryophyta</taxon>
        <taxon>Tracheophyta</taxon>
        <taxon>Spermatophyta</taxon>
        <taxon>Magnoliopsida</taxon>
        <taxon>Liliopsida</taxon>
        <taxon>Poales</taxon>
        <taxon>Poaceae</taxon>
        <taxon>BOP clade</taxon>
        <taxon>Oryzoideae</taxon>
        <taxon>Oryzeae</taxon>
        <taxon>Oryzinae</taxon>
        <taxon>Oryza</taxon>
        <taxon>Oryza sativa</taxon>
    </lineage>
</organism>
<dbReference type="EMBL" id="AP008209">
    <property type="protein sequence ID" value="BAF13372.1"/>
    <property type="molecule type" value="Genomic_DNA"/>
</dbReference>
<protein>
    <submittedName>
        <fullName evidence="2">Os03g0781200 protein</fullName>
    </submittedName>
</protein>
<reference evidence="2" key="6">
    <citation type="journal article" date="2008" name="Nucleic Acids Res.">
        <title>The Rice Annotation Project Database (RAP-DB): 2008 update.</title>
        <authorList>
            <consortium name="The Rice Annotation Project (RAP)"/>
            <person name="Tanaka T."/>
            <person name="Antonio B.A."/>
            <person name="Kikuchi S."/>
            <person name="Matsumoto T."/>
            <person name="Nagamura Y."/>
            <person name="Numa H."/>
            <person name="Sakai H."/>
            <person name="Wu J."/>
            <person name="Itoh T."/>
            <person name="Sasaki T."/>
            <person name="Aono R."/>
            <person name="Fujii Y."/>
            <person name="Habara T."/>
            <person name="Harada E."/>
            <person name="Kanno M."/>
            <person name="Kawahara Y."/>
            <person name="Kawashima H."/>
            <person name="Kubooka H."/>
            <person name="Matsuya A."/>
            <person name="Nakaoka H."/>
            <person name="Saichi N."/>
            <person name="Sanbonmatsu R."/>
            <person name="Sato Y."/>
            <person name="Shinso Y."/>
            <person name="Suzuki M."/>
            <person name="Takeda J."/>
            <person name="Tanino M."/>
            <person name="Todokoro F."/>
            <person name="Yamaguchi K."/>
            <person name="Yamamoto N."/>
            <person name="Yamasaki C."/>
            <person name="Imanishi T."/>
            <person name="Okido T."/>
            <person name="Tada M."/>
            <person name="Ikeo K."/>
            <person name="Tateno Y."/>
            <person name="Gojobori T."/>
            <person name="Lin Y.C."/>
            <person name="Wei F.J."/>
            <person name="Hsing Y.I."/>
            <person name="Zhao Q."/>
            <person name="Han B."/>
            <person name="Kramer M.R."/>
            <person name="McCombie R.W."/>
            <person name="Lonsdale D."/>
            <person name="O'Donovan C.C."/>
            <person name="Whitfield E.J."/>
            <person name="Apweiler R."/>
            <person name="Koyanagi K.O."/>
            <person name="Khurana J.P."/>
            <person name="Raghuvanshi S."/>
            <person name="Singh N.K."/>
            <person name="Tyagi A.K."/>
            <person name="Haberer G."/>
            <person name="Fujisawa M."/>
            <person name="Hosokawa S."/>
            <person name="Ito Y."/>
            <person name="Ikawa H."/>
            <person name="Shibata M."/>
            <person name="Yamamoto M."/>
            <person name="Bruskiewich R.M."/>
            <person name="Hoen D.R."/>
            <person name="Bureau TE."/>
            <person name="Namiki N."/>
            <person name="Ohyanagi H."/>
            <person name="Sakai Y."/>
            <person name="Nobushima S."/>
            <person name="Sakata K."/>
            <person name="Barrero R.A."/>
            <person name="Sato Y."/>
            <person name="Souvorov A."/>
            <person name="Smith-White B."/>
            <person name="Tatusova T."/>
            <person name="An S."/>
            <person name="An G."/>
            <person name="OOta S."/>
            <person name="Fuks G."/>
            <person name="Messing J."/>
            <person name="Christie K.R."/>
            <person name="Lieberherr D."/>
            <person name="Kim H."/>
            <person name="Zuccolo A."/>
            <person name="Wing R.A."/>
            <person name="Nobuta K."/>
            <person name="Green P.J."/>
            <person name="Lu C."/>
            <person name="Meyers BC."/>
            <person name="Chaparro C."/>
            <person name="Piegu B."/>
            <person name="Panaud O."/>
            <person name="Echeverria M."/>
        </authorList>
    </citation>
    <scope>NUCLEOTIDE SEQUENCE</scope>
</reference>
<reference evidence="2" key="3">
    <citation type="journal article" date="2006" name="Nucleic Acids Res.">
        <title>The Rice Annotation Project Database (RAP-DB): hub for Oryza sativa ssp. japonica genome information.</title>
        <authorList>
            <person name="Ohyanagi H."/>
            <person name="Tanaka T."/>
            <person name="Sakai H."/>
            <person name="Shigemoto Y."/>
            <person name="Yamaguchi K."/>
            <person name="Habara T."/>
            <person name="Fujii Y."/>
            <person name="Antonio B.A."/>
            <person name="Nagamura Y."/>
            <person name="Imanishi T."/>
            <person name="Ikeo K."/>
            <person name="Itoh T."/>
            <person name="Gojobori T."/>
            <person name="Sasaki T."/>
        </authorList>
    </citation>
    <scope>NUCLEOTIDE SEQUENCE</scope>
</reference>
<reference evidence="2" key="8">
    <citation type="submission" date="2009-08" db="EMBL/GenBank/DDBJ databases">
        <title>Oryza sativa nipponbare(GA3) genomic DNA, chromosome 3.</title>
        <authorList>
            <consortium name="IRGSP(International Rice Genome Sequencing Project)"/>
        </authorList>
    </citation>
    <scope>NUCLEOTIDE SEQUENCE</scope>
</reference>
<evidence type="ECO:0000313" key="1">
    <source>
        <dbReference type="EMBL" id="AAK09239.1"/>
    </source>
</evidence>
<reference evidence="1" key="1">
    <citation type="submission" date="2002-04" db="EMBL/GenBank/DDBJ databases">
        <authorList>
            <person name="Buell R."/>
        </authorList>
    </citation>
    <scope>NUCLEOTIDE SEQUENCE</scope>
</reference>
<reference evidence="2 3" key="2">
    <citation type="journal article" date="2005" name="Nature">
        <title>The map-based sequence of the rice genome.</title>
        <authorList>
            <consortium name="International rice genome sequencing project (IRGSP)"/>
            <person name="Matsumoto T."/>
            <person name="Wu J."/>
            <person name="Kanamori H."/>
            <person name="Katayose Y."/>
            <person name="Fujisawa M."/>
            <person name="Namiki N."/>
            <person name="Mizuno H."/>
            <person name="Yamamoto K."/>
            <person name="Antonio B.A."/>
            <person name="Baba T."/>
            <person name="Sakata K."/>
            <person name="Nagamura Y."/>
            <person name="Aoki H."/>
            <person name="Arikawa K."/>
            <person name="Arita K."/>
            <person name="Bito T."/>
            <person name="Chiden Y."/>
            <person name="Fujitsuka N."/>
            <person name="Fukunaka R."/>
            <person name="Hamada M."/>
            <person name="Harada C."/>
            <person name="Hayashi A."/>
            <person name="Hijishita S."/>
            <person name="Honda M."/>
            <person name="Hosokawa S."/>
            <person name="Ichikawa Y."/>
            <person name="Idonuma A."/>
            <person name="Iijima M."/>
            <person name="Ikeda M."/>
            <person name="Ikeno M."/>
            <person name="Ito K."/>
            <person name="Ito S."/>
            <person name="Ito T."/>
            <person name="Ito Y."/>
            <person name="Ito Y."/>
            <person name="Iwabuchi A."/>
            <person name="Kamiya K."/>
            <person name="Karasawa W."/>
            <person name="Kurita K."/>
            <person name="Katagiri S."/>
            <person name="Kikuta A."/>
            <person name="Kobayashi H."/>
            <person name="Kobayashi N."/>
            <person name="Machita K."/>
            <person name="Maehara T."/>
            <person name="Masukawa M."/>
            <person name="Mizubayashi T."/>
            <person name="Mukai Y."/>
            <person name="Nagasaki H."/>
            <person name="Nagata Y."/>
            <person name="Naito S."/>
            <person name="Nakashima M."/>
            <person name="Nakama Y."/>
            <person name="Nakamichi Y."/>
            <person name="Nakamura M."/>
            <person name="Meguro A."/>
            <person name="Negishi M."/>
            <person name="Ohta I."/>
            <person name="Ohta T."/>
            <person name="Okamoto M."/>
            <person name="Ono N."/>
            <person name="Saji S."/>
            <person name="Sakaguchi M."/>
            <person name="Sakai K."/>
            <person name="Shibata M."/>
            <person name="Shimokawa T."/>
            <person name="Song J."/>
            <person name="Takazaki Y."/>
            <person name="Terasawa K."/>
            <person name="Tsugane M."/>
            <person name="Tsuji K."/>
            <person name="Ueda S."/>
            <person name="Waki K."/>
            <person name="Yamagata H."/>
            <person name="Yamamoto M."/>
            <person name="Yamamoto S."/>
            <person name="Yamane H."/>
            <person name="Yoshiki S."/>
            <person name="Yoshihara R."/>
            <person name="Yukawa K."/>
            <person name="Zhong H."/>
            <person name="Yano M."/>
            <person name="Yuan Q."/>
            <person name="Ouyang S."/>
            <person name="Liu J."/>
            <person name="Jones K.M."/>
            <person name="Gansberger K."/>
            <person name="Moffat K."/>
            <person name="Hill J."/>
            <person name="Bera J."/>
            <person name="Fadrosh D."/>
            <person name="Jin S."/>
            <person name="Johri S."/>
            <person name="Kim M."/>
            <person name="Overton L."/>
            <person name="Reardon M."/>
            <person name="Tsitrin T."/>
            <person name="Vuong H."/>
            <person name="Weaver B."/>
            <person name="Ciecko A."/>
            <person name="Tallon L."/>
            <person name="Jackson J."/>
            <person name="Pai G."/>
            <person name="Aken S.V."/>
            <person name="Utterback T."/>
            <person name="Reidmuller S."/>
            <person name="Feldblyum T."/>
            <person name="Hsiao J."/>
            <person name="Zismann V."/>
            <person name="Iobst S."/>
            <person name="de Vazeille A.R."/>
            <person name="Buell C.R."/>
            <person name="Ying K."/>
            <person name="Li Y."/>
            <person name="Lu T."/>
            <person name="Huang Y."/>
            <person name="Zhao Q."/>
            <person name="Feng Q."/>
            <person name="Zhang L."/>
            <person name="Zhu J."/>
            <person name="Weng Q."/>
            <person name="Mu J."/>
            <person name="Lu Y."/>
            <person name="Fan D."/>
            <person name="Liu Y."/>
            <person name="Guan J."/>
            <person name="Zhang Y."/>
            <person name="Yu S."/>
            <person name="Liu X."/>
            <person name="Zhang Y."/>
            <person name="Hong G."/>
            <person name="Han B."/>
            <person name="Choisne N."/>
            <person name="Demange N."/>
            <person name="Orjeda G."/>
            <person name="Samain S."/>
            <person name="Cattolico L."/>
            <person name="Pelletier E."/>
            <person name="Couloux A."/>
            <person name="Segurens B."/>
            <person name="Wincker P."/>
            <person name="D'Hont A."/>
            <person name="Scarpelli C."/>
            <person name="Weissenbach J."/>
            <person name="Salanoubat M."/>
            <person name="Quetier F."/>
            <person name="Yu Y."/>
            <person name="Kim H.R."/>
            <person name="Rambo T."/>
            <person name="Currie J."/>
            <person name="Collura K."/>
            <person name="Luo M."/>
            <person name="Yang T."/>
            <person name="Ammiraju J.S.S."/>
            <person name="Engler F."/>
            <person name="Soderlund C."/>
            <person name="Wing R.A."/>
            <person name="Palmer L.E."/>
            <person name="de la Bastide M."/>
            <person name="Spiegel L."/>
            <person name="Nascimento L."/>
            <person name="Zutavern T."/>
            <person name="O'Shaughnessy A."/>
            <person name="Dike S."/>
            <person name="Dedhia N."/>
            <person name="Preston R."/>
            <person name="Balija V."/>
            <person name="McCombie W.R."/>
            <person name="Chow T."/>
            <person name="Chen H."/>
            <person name="Chung M."/>
            <person name="Chen C."/>
            <person name="Shaw J."/>
            <person name="Wu H."/>
            <person name="Hsiao K."/>
            <person name="Chao Y."/>
            <person name="Chu M."/>
            <person name="Cheng C."/>
            <person name="Hour A."/>
            <person name="Lee P."/>
            <person name="Lin S."/>
            <person name="Lin Y."/>
            <person name="Liou J."/>
            <person name="Liu S."/>
            <person name="Hsing Y."/>
            <person name="Raghuvanshi S."/>
            <person name="Mohanty A."/>
            <person name="Bharti A.K."/>
            <person name="Gaur A."/>
            <person name="Gupta V."/>
            <person name="Kumar D."/>
            <person name="Ravi V."/>
            <person name="Vij S."/>
            <person name="Kapur A."/>
            <person name="Khurana P."/>
            <person name="Khurana P."/>
            <person name="Khurana J.P."/>
            <person name="Tyagi A.K."/>
            <person name="Gaikwad K."/>
            <person name="Singh A."/>
            <person name="Dalal V."/>
            <person name="Srivastava S."/>
            <person name="Dixit A."/>
            <person name="Pal A.K."/>
            <person name="Ghazi I.A."/>
            <person name="Yadav M."/>
            <person name="Pandit A."/>
            <person name="Bhargava A."/>
            <person name="Sureshbabu K."/>
            <person name="Batra K."/>
            <person name="Sharma T.R."/>
            <person name="Mohapatra T."/>
            <person name="Singh N.K."/>
            <person name="Messing J."/>
            <person name="Nelson A.B."/>
            <person name="Fuks G."/>
            <person name="Kavchok S."/>
            <person name="Keizer G."/>
            <person name="Linton E."/>
            <person name="Llaca V."/>
            <person name="Song R."/>
            <person name="Tanyolac B."/>
            <person name="Young S."/>
            <person name="Ho-Il K."/>
            <person name="Hahn J.H."/>
            <person name="Sangsakoo G."/>
            <person name="Vanavichit A."/>
            <person name="de Mattos Luiz.A.T."/>
            <person name="Zimmer P.D."/>
            <person name="Malone G."/>
            <person name="Dellagostin O."/>
            <person name="de Oliveira A.C."/>
            <person name="Bevan M."/>
            <person name="Bancroft I."/>
            <person name="Minx P."/>
            <person name="Cordum H."/>
            <person name="Wilson R."/>
            <person name="Cheng Z."/>
            <person name="Jin W."/>
            <person name="Jiang J."/>
            <person name="Leong S.A."/>
            <person name="Iwama H."/>
            <person name="Gojobori T."/>
            <person name="Itoh T."/>
            <person name="Niimura Y."/>
            <person name="Fujii Y."/>
            <person name="Habara T."/>
            <person name="Sakai H."/>
            <person name="Sato Y."/>
            <person name="Wilson G."/>
            <person name="Kumar K."/>
            <person name="McCouch S."/>
            <person name="Juretic N."/>
            <person name="Hoen D."/>
            <person name="Wright S."/>
            <person name="Bruskiewich R."/>
            <person name="Bureau T."/>
            <person name="Miyao A."/>
            <person name="Hirochika H."/>
            <person name="Nishikawa T."/>
            <person name="Kadowaki K."/>
            <person name="Sugiura M."/>
            <person name="Burr B."/>
            <person name="Sasaki T."/>
        </authorList>
    </citation>
    <scope>NUCLEOTIDE SEQUENCE [LARGE SCALE GENOMIC DNA]</scope>
    <source>
        <strain evidence="3">cv. Nipponbare</strain>
    </source>
</reference>
<dbReference type="Proteomes" id="UP000000763">
    <property type="component" value="Chromosome 3"/>
</dbReference>
<reference evidence="2" key="9">
    <citation type="submission" date="2009-08" db="EMBL/GenBank/DDBJ databases">
        <title>The Second Rice Annotation Project Meeting (RAP2).</title>
        <authorList>
            <consortium name="The Rice Annotation Project (RAP)"/>
        </authorList>
    </citation>
    <scope>NUCLEOTIDE SEQUENCE</scope>
</reference>
<reference evidence="3" key="7">
    <citation type="journal article" date="2008" name="Nucleic Acids Res.">
        <title>The rice annotation project database (RAP-DB): 2008 update.</title>
        <authorList>
            <consortium name="The rice annotation project (RAP)"/>
        </authorList>
    </citation>
    <scope>GENOME REANNOTATION</scope>
    <source>
        <strain evidence="3">cv. Nipponbare</strain>
    </source>
</reference>
<accession>Q0DN16</accession>
<proteinExistence type="predicted"/>
<dbReference type="AlphaFoldDB" id="Q0DN16"/>
<name>Q0DN16_ORYSJ</name>
<dbReference type="OMA" id="KRIERTW"/>